<sequence>MAFEPFPEQGRLWSQLLPQTSEEERAAATQNPQVGGETPAEAYHGGCDEEADQPTSQDRAAYLGPAILRTEAEASPHPAGCKEEGGGDLGACRSEPQLSLHRATSQEVRRPSRLLMNTGSSWKRMRVVGAEMTVWDGGRRHWAVPSISAGQSWTRKSPGSPVPESTAGEDCSGERCLGLKACRLPLRSKPALGHRCRSLAVASHQESSALAGLKGMRRACYPGMLGTCERRGTSIKLIAHCIPEKRGL</sequence>
<dbReference type="Proteomes" id="UP001485043">
    <property type="component" value="Unassembled WGS sequence"/>
</dbReference>
<dbReference type="EMBL" id="JALJOV010001494">
    <property type="protein sequence ID" value="KAK9847094.1"/>
    <property type="molecule type" value="Genomic_DNA"/>
</dbReference>
<protein>
    <submittedName>
        <fullName evidence="2">Uncharacterized protein</fullName>
    </submittedName>
</protein>
<feature type="region of interest" description="Disordered" evidence="1">
    <location>
        <begin position="149"/>
        <end position="168"/>
    </location>
</feature>
<evidence type="ECO:0000313" key="2">
    <source>
        <dbReference type="EMBL" id="KAK9847094.1"/>
    </source>
</evidence>
<accession>A0AAW1SMN1</accession>
<name>A0AAW1SMN1_9CHLO</name>
<evidence type="ECO:0000256" key="1">
    <source>
        <dbReference type="SAM" id="MobiDB-lite"/>
    </source>
</evidence>
<feature type="region of interest" description="Disordered" evidence="1">
    <location>
        <begin position="1"/>
        <end position="58"/>
    </location>
</feature>
<reference evidence="2 3" key="1">
    <citation type="journal article" date="2024" name="Nat. Commun.">
        <title>Phylogenomics reveals the evolutionary origins of lichenization in chlorophyte algae.</title>
        <authorList>
            <person name="Puginier C."/>
            <person name="Libourel C."/>
            <person name="Otte J."/>
            <person name="Skaloud P."/>
            <person name="Haon M."/>
            <person name="Grisel S."/>
            <person name="Petersen M."/>
            <person name="Berrin J.G."/>
            <person name="Delaux P.M."/>
            <person name="Dal Grande F."/>
            <person name="Keller J."/>
        </authorList>
    </citation>
    <scope>NUCLEOTIDE SEQUENCE [LARGE SCALE GENOMIC DNA]</scope>
    <source>
        <strain evidence="2 3">SAG 2523</strain>
    </source>
</reference>
<gene>
    <name evidence="2" type="ORF">WJX84_002956</name>
</gene>
<evidence type="ECO:0000313" key="3">
    <source>
        <dbReference type="Proteomes" id="UP001485043"/>
    </source>
</evidence>
<dbReference type="AlphaFoldDB" id="A0AAW1SMN1"/>
<comment type="caution">
    <text evidence="2">The sequence shown here is derived from an EMBL/GenBank/DDBJ whole genome shotgun (WGS) entry which is preliminary data.</text>
</comment>
<keyword evidence="3" id="KW-1185">Reference proteome</keyword>
<proteinExistence type="predicted"/>
<organism evidence="2 3">
    <name type="scientific">Apatococcus fuscideae</name>
    <dbReference type="NCBI Taxonomy" id="2026836"/>
    <lineage>
        <taxon>Eukaryota</taxon>
        <taxon>Viridiplantae</taxon>
        <taxon>Chlorophyta</taxon>
        <taxon>core chlorophytes</taxon>
        <taxon>Trebouxiophyceae</taxon>
        <taxon>Chlorellales</taxon>
        <taxon>Chlorellaceae</taxon>
        <taxon>Apatococcus</taxon>
    </lineage>
</organism>